<evidence type="ECO:0000313" key="3">
    <source>
        <dbReference type="EMBL" id="MFB9230737.1"/>
    </source>
</evidence>
<dbReference type="RefSeq" id="WP_213887379.1">
    <property type="nucleotide sequence ID" value="NZ_JAGFNU010000001.1"/>
</dbReference>
<evidence type="ECO:0000313" key="4">
    <source>
        <dbReference type="Proteomes" id="UP001589683"/>
    </source>
</evidence>
<feature type="region of interest" description="Disordered" evidence="1">
    <location>
        <begin position="74"/>
        <end position="103"/>
    </location>
</feature>
<organism evidence="3 4">
    <name type="scientific">Pseudohalocynthiibacter aestuariivivens</name>
    <dbReference type="NCBI Taxonomy" id="1591409"/>
    <lineage>
        <taxon>Bacteria</taxon>
        <taxon>Pseudomonadati</taxon>
        <taxon>Pseudomonadota</taxon>
        <taxon>Alphaproteobacteria</taxon>
        <taxon>Rhodobacterales</taxon>
        <taxon>Paracoccaceae</taxon>
        <taxon>Pseudohalocynthiibacter</taxon>
    </lineage>
</organism>
<evidence type="ECO:0000256" key="1">
    <source>
        <dbReference type="SAM" id="MobiDB-lite"/>
    </source>
</evidence>
<accession>A0ABV5JBA3</accession>
<dbReference type="PROSITE" id="PS51257">
    <property type="entry name" value="PROKAR_LIPOPROTEIN"/>
    <property type="match status" value="1"/>
</dbReference>
<evidence type="ECO:0008006" key="5">
    <source>
        <dbReference type="Google" id="ProtNLM"/>
    </source>
</evidence>
<proteinExistence type="predicted"/>
<feature type="compositionally biased region" description="Polar residues" evidence="1">
    <location>
        <begin position="77"/>
        <end position="98"/>
    </location>
</feature>
<gene>
    <name evidence="3" type="ORF">ACFFUT_02915</name>
</gene>
<protein>
    <recommendedName>
        <fullName evidence="5">Excalibur calcium-binding domain-containing protein</fullName>
    </recommendedName>
</protein>
<dbReference type="EMBL" id="JBHMEA010000007">
    <property type="protein sequence ID" value="MFB9230737.1"/>
    <property type="molecule type" value="Genomic_DNA"/>
</dbReference>
<keyword evidence="4" id="KW-1185">Reference proteome</keyword>
<evidence type="ECO:0000256" key="2">
    <source>
        <dbReference type="SAM" id="SignalP"/>
    </source>
</evidence>
<sequence length="237" mass="25701">MRIFVPVSLLIMTFALVACAPAVPDSAAGVGFGDYEDYERQRAAREAAIRGSAMPDPGVISSEAPTGYNADVVVAGNDTSPQTRADATSSTRRNSGISDEQEFDAVAERETIESDRERLAANRQQYVEIAPTAVPTRSGSNRPNIVEFALKTTNNVGQGIYSRSVVFAESRFQRNCANYASSDLAQEAFLDAGGPRHDRRGLDPDGDGFACYWDPAPFRNARRQVQRSNSTAQPTEN</sequence>
<reference evidence="3 4" key="1">
    <citation type="submission" date="2024-09" db="EMBL/GenBank/DDBJ databases">
        <authorList>
            <person name="Sun Q."/>
            <person name="Mori K."/>
        </authorList>
    </citation>
    <scope>NUCLEOTIDE SEQUENCE [LARGE SCALE GENOMIC DNA]</scope>
    <source>
        <strain evidence="3 4">CECT 8726</strain>
    </source>
</reference>
<dbReference type="Proteomes" id="UP001589683">
    <property type="component" value="Unassembled WGS sequence"/>
</dbReference>
<name>A0ABV5JBA3_9RHOB</name>
<comment type="caution">
    <text evidence="3">The sequence shown here is derived from an EMBL/GenBank/DDBJ whole genome shotgun (WGS) entry which is preliminary data.</text>
</comment>
<feature type="signal peptide" evidence="2">
    <location>
        <begin position="1"/>
        <end position="20"/>
    </location>
</feature>
<feature type="chain" id="PRO_5046201105" description="Excalibur calcium-binding domain-containing protein" evidence="2">
    <location>
        <begin position="21"/>
        <end position="237"/>
    </location>
</feature>
<keyword evidence="2" id="KW-0732">Signal</keyword>